<dbReference type="InterPro" id="IPR015813">
    <property type="entry name" value="Pyrv/PenolPyrv_kinase-like_dom"/>
</dbReference>
<evidence type="ECO:0000256" key="3">
    <source>
        <dbReference type="ARBA" id="ARBA00023239"/>
    </source>
</evidence>
<dbReference type="Gene3D" id="3.20.20.60">
    <property type="entry name" value="Phosphoenolpyruvate-binding domains"/>
    <property type="match status" value="2"/>
</dbReference>
<evidence type="ECO:0000313" key="5">
    <source>
        <dbReference type="EMBL" id="BDU68683.1"/>
    </source>
</evidence>
<evidence type="ECO:0000256" key="1">
    <source>
        <dbReference type="ARBA" id="ARBA00005568"/>
    </source>
</evidence>
<keyword evidence="6" id="KW-1185">Reference proteome</keyword>
<dbReference type="PANTHER" id="PTHR30502">
    <property type="entry name" value="2-KETO-3-DEOXY-L-RHAMNONATE ALDOLASE"/>
    <property type="match status" value="1"/>
</dbReference>
<evidence type="ECO:0000259" key="4">
    <source>
        <dbReference type="Pfam" id="PF03328"/>
    </source>
</evidence>
<feature type="domain" description="HpcH/HpaI aldolase/citrate lyase" evidence="4">
    <location>
        <begin position="25"/>
        <end position="215"/>
    </location>
</feature>
<organism evidence="5 6">
    <name type="scientific">Geothrix oryzae</name>
    <dbReference type="NCBI Taxonomy" id="2927975"/>
    <lineage>
        <taxon>Bacteria</taxon>
        <taxon>Pseudomonadati</taxon>
        <taxon>Acidobacteriota</taxon>
        <taxon>Holophagae</taxon>
        <taxon>Holophagales</taxon>
        <taxon>Holophagaceae</taxon>
        <taxon>Geothrix</taxon>
    </lineage>
</organism>
<dbReference type="RefSeq" id="WP_286355317.1">
    <property type="nucleotide sequence ID" value="NZ_AP027079.1"/>
</dbReference>
<name>A0ABN6UV97_9BACT</name>
<keyword evidence="2" id="KW-0479">Metal-binding</keyword>
<sequence length="228" mass="23758">MARPPFHDRLRAGERLLGTLVQIPRPEVAVRLAGQGFDWLFLDGEHGGFGPAETSRTLAALARAGAGTGAVPCLLRVPSPEPEVLIDAASCGAAGLIVPHVDTATQAEAAVRAVRGRGLVVVQAESREALANIQAIVQVAGVDAVFVGPYDLSASLGIAEQFDHPAFLEAVATLARTCREARMPLGIFRMTAAEIRTHEAAGFTLLATGLDGTLLEAGARALLAELRS</sequence>
<reference evidence="6" key="1">
    <citation type="journal article" date="2023" name="Int. J. Syst. Evol. Microbiol.">
        <title>Mesoterricola silvestris gen. nov., sp. nov., Mesoterricola sediminis sp. nov., Geothrix oryzae sp. nov., Geothrix edaphica sp. nov., Geothrix rubra sp. nov., and Geothrix limicola sp. nov., six novel members of Acidobacteriota isolated from soils.</title>
        <authorList>
            <person name="Itoh H."/>
            <person name="Sugisawa Y."/>
            <person name="Mise K."/>
            <person name="Xu Z."/>
            <person name="Kuniyasu M."/>
            <person name="Ushijima N."/>
            <person name="Kawano K."/>
            <person name="Kobayashi E."/>
            <person name="Shiratori Y."/>
            <person name="Masuda Y."/>
            <person name="Senoo K."/>
        </authorList>
    </citation>
    <scope>NUCLEOTIDE SEQUENCE [LARGE SCALE GENOMIC DNA]</scope>
    <source>
        <strain evidence="6">Red222</strain>
    </source>
</reference>
<dbReference type="InterPro" id="IPR005000">
    <property type="entry name" value="Aldolase/citrate-lyase_domain"/>
</dbReference>
<accession>A0ABN6UV97</accession>
<protein>
    <submittedName>
        <fullName evidence="5">2,4-dihydroxyhept-2-ene-1,7-dioic acid aldolase</fullName>
    </submittedName>
</protein>
<dbReference type="Proteomes" id="UP001242010">
    <property type="component" value="Chromosome"/>
</dbReference>
<evidence type="ECO:0000256" key="2">
    <source>
        <dbReference type="ARBA" id="ARBA00022723"/>
    </source>
</evidence>
<keyword evidence="3" id="KW-0456">Lyase</keyword>
<dbReference type="InterPro" id="IPR050251">
    <property type="entry name" value="HpcH-HpaI_aldolase"/>
</dbReference>
<dbReference type="InterPro" id="IPR040442">
    <property type="entry name" value="Pyrv_kinase-like_dom_sf"/>
</dbReference>
<gene>
    <name evidence="5" type="primary">hpcH</name>
    <name evidence="5" type="ORF">GETHOR_07840</name>
</gene>
<dbReference type="SUPFAM" id="SSF51621">
    <property type="entry name" value="Phosphoenolpyruvate/pyruvate domain"/>
    <property type="match status" value="1"/>
</dbReference>
<dbReference type="PANTHER" id="PTHR30502:SF0">
    <property type="entry name" value="PHOSPHOENOLPYRUVATE CARBOXYLASE FAMILY PROTEIN"/>
    <property type="match status" value="1"/>
</dbReference>
<dbReference type="Pfam" id="PF03328">
    <property type="entry name" value="HpcH_HpaI"/>
    <property type="match status" value="1"/>
</dbReference>
<comment type="similarity">
    <text evidence="1">Belongs to the HpcH/HpaI aldolase family.</text>
</comment>
<evidence type="ECO:0000313" key="6">
    <source>
        <dbReference type="Proteomes" id="UP001242010"/>
    </source>
</evidence>
<proteinExistence type="inferred from homology"/>
<dbReference type="EMBL" id="AP027079">
    <property type="protein sequence ID" value="BDU68683.1"/>
    <property type="molecule type" value="Genomic_DNA"/>
</dbReference>